<proteinExistence type="predicted"/>
<comment type="caution">
    <text evidence="3">The sequence shown here is derived from an EMBL/GenBank/DDBJ whole genome shotgun (WGS) entry which is preliminary data.</text>
</comment>
<evidence type="ECO:0000256" key="1">
    <source>
        <dbReference type="SAM" id="Phobius"/>
    </source>
</evidence>
<dbReference type="InterPro" id="IPR043730">
    <property type="entry name" value="DUF5673"/>
</dbReference>
<keyword evidence="4" id="KW-1185">Reference proteome</keyword>
<evidence type="ECO:0000313" key="3">
    <source>
        <dbReference type="EMBL" id="MBW6410164.1"/>
    </source>
</evidence>
<keyword evidence="1" id="KW-0472">Membrane</keyword>
<accession>A0ABS7ANN9</accession>
<keyword evidence="1" id="KW-1133">Transmembrane helix</keyword>
<sequence length="158" mass="18831">MFSIILIIFVTGLLLTDLYAAYHHGKCVIKVKKNKKLTIFWIVMLIIWFILLLSNISFYISYEKNHIIYNVLTDIFWIEFSISNIIKALRSLEIRENGIYKCGYFYKWSKIKSYNWISSNTIQFKANAFLKTHKNIEMTIKEEFKLIVDEVIQKNITL</sequence>
<organism evidence="3 4">
    <name type="scientific">Clostridium weizhouense</name>
    <dbReference type="NCBI Taxonomy" id="2859781"/>
    <lineage>
        <taxon>Bacteria</taxon>
        <taxon>Bacillati</taxon>
        <taxon>Bacillota</taxon>
        <taxon>Clostridia</taxon>
        <taxon>Eubacteriales</taxon>
        <taxon>Clostridiaceae</taxon>
        <taxon>Clostridium</taxon>
    </lineage>
</organism>
<keyword evidence="1" id="KW-0812">Transmembrane</keyword>
<evidence type="ECO:0000313" key="4">
    <source>
        <dbReference type="Proteomes" id="UP001519921"/>
    </source>
</evidence>
<dbReference type="EMBL" id="JAHXPT010000005">
    <property type="protein sequence ID" value="MBW6410164.1"/>
    <property type="molecule type" value="Genomic_DNA"/>
</dbReference>
<dbReference type="Pfam" id="PF18923">
    <property type="entry name" value="DUF5673"/>
    <property type="match status" value="1"/>
</dbReference>
<evidence type="ECO:0000259" key="2">
    <source>
        <dbReference type="Pfam" id="PF18923"/>
    </source>
</evidence>
<gene>
    <name evidence="3" type="ORF">KYD98_08665</name>
</gene>
<reference evidence="3 4" key="1">
    <citation type="submission" date="2021-07" db="EMBL/GenBank/DDBJ databases">
        <title>Clostridium weizhouense sp. nov., an anaerobic bacterium isolated from activated sludge of Petroleum wastewater.</title>
        <authorList>
            <person name="Li Q."/>
        </authorList>
    </citation>
    <scope>NUCLEOTIDE SEQUENCE [LARGE SCALE GENOMIC DNA]</scope>
    <source>
        <strain evidence="3 4">YB-6</strain>
    </source>
</reference>
<dbReference type="Proteomes" id="UP001519921">
    <property type="component" value="Unassembled WGS sequence"/>
</dbReference>
<name>A0ABS7ANN9_9CLOT</name>
<feature type="transmembrane region" description="Helical" evidence="1">
    <location>
        <begin position="39"/>
        <end position="60"/>
    </location>
</feature>
<feature type="domain" description="DUF5673" evidence="2">
    <location>
        <begin position="91"/>
        <end position="155"/>
    </location>
</feature>
<protein>
    <recommendedName>
        <fullName evidence="2">DUF5673 domain-containing protein</fullName>
    </recommendedName>
</protein>